<evidence type="ECO:0000256" key="3">
    <source>
        <dbReference type="ARBA" id="ARBA00022989"/>
    </source>
</evidence>
<keyword evidence="3" id="KW-1133">Transmembrane helix</keyword>
<proteinExistence type="inferred from homology"/>
<feature type="signal peptide" evidence="6">
    <location>
        <begin position="1"/>
        <end position="15"/>
    </location>
</feature>
<keyword evidence="2" id="KW-0812">Transmembrane</keyword>
<sequence length="253" mass="28165">MALSKVLLLISAATGIQYSVTPPTARPSTEERLKPGGWEVAAPYLHVVVKGIYWALTLCEIAVACATSYLSSAISQTILNGLIHGSNSLQALQRMHQMPQFLIGTCCILTGSFIRTRCYRTLGRMFTFELSIRKAHKLVTSGPYSIVRHPSYTGAILVGAGIAFCHLNRGSWLVICSGLFPEDPRTLKHVLYVLWGAFMTPACIAMNGRMKKEDAMLEKAFGQEWRDWAKRVPYWMIPYIIDLIIDSIVAVRI</sequence>
<evidence type="ECO:0000313" key="7">
    <source>
        <dbReference type="EMBL" id="EGN92617.1"/>
    </source>
</evidence>
<dbReference type="GO" id="GO:0004671">
    <property type="term" value="F:protein C-terminal S-isoprenylcysteine carboxyl O-methyltransferase activity"/>
    <property type="evidence" value="ECO:0007669"/>
    <property type="project" value="UniProtKB-EC"/>
</dbReference>
<keyword evidence="5" id="KW-0949">S-adenosyl-L-methionine</keyword>
<dbReference type="AlphaFoldDB" id="F8QGD9"/>
<dbReference type="EMBL" id="GL945501">
    <property type="protein sequence ID" value="EGN92617.1"/>
    <property type="molecule type" value="Genomic_DNA"/>
</dbReference>
<dbReference type="STRING" id="936435.F8QGD9"/>
<dbReference type="PANTHER" id="PTHR12714:SF9">
    <property type="entry name" value="PROTEIN-S-ISOPRENYLCYSTEINE O-METHYLTRANSFERASE"/>
    <property type="match status" value="1"/>
</dbReference>
<keyword evidence="4" id="KW-0472">Membrane</keyword>
<feature type="chain" id="PRO_5012406905" description="Protein-S-isoprenylcysteine O-methyltransferase" evidence="6">
    <location>
        <begin position="16"/>
        <end position="253"/>
    </location>
</feature>
<keyword evidence="5" id="KW-0489">Methyltransferase</keyword>
<dbReference type="Gene3D" id="1.20.120.1630">
    <property type="match status" value="1"/>
</dbReference>
<dbReference type="OrthoDB" id="422086at2759"/>
<evidence type="ECO:0000313" key="8">
    <source>
        <dbReference type="Proteomes" id="UP000008063"/>
    </source>
</evidence>
<evidence type="ECO:0000256" key="4">
    <source>
        <dbReference type="ARBA" id="ARBA00023136"/>
    </source>
</evidence>
<dbReference type="InterPro" id="IPR007269">
    <property type="entry name" value="ICMT_MeTrfase"/>
</dbReference>
<dbReference type="InParanoid" id="F8QGD9"/>
<evidence type="ECO:0000256" key="2">
    <source>
        <dbReference type="ARBA" id="ARBA00022692"/>
    </source>
</evidence>
<evidence type="ECO:0000256" key="5">
    <source>
        <dbReference type="RuleBase" id="RU362022"/>
    </source>
</evidence>
<gene>
    <name evidence="7" type="ORF">SERLA73DRAFT_117070</name>
</gene>
<dbReference type="Proteomes" id="UP000008063">
    <property type="component" value="Unassembled WGS sequence"/>
</dbReference>
<comment type="subcellular location">
    <subcellularLocation>
        <location evidence="5">Endoplasmic reticulum membrane</location>
        <topology evidence="5">Multi-pass membrane protein</topology>
    </subcellularLocation>
    <subcellularLocation>
        <location evidence="1">Membrane</location>
        <topology evidence="1">Multi-pass membrane protein</topology>
    </subcellularLocation>
</comment>
<dbReference type="EC" id="2.1.1.100" evidence="5"/>
<dbReference type="HOGENOM" id="CLU_065200_6_0_1"/>
<comment type="similarity">
    <text evidence="5">Belongs to the class VI-like SAM-binding methyltransferase superfamily. Isoprenylcysteine carboxyl methyltransferase family.</text>
</comment>
<keyword evidence="5" id="KW-0808">Transferase</keyword>
<evidence type="ECO:0000256" key="6">
    <source>
        <dbReference type="SAM" id="SignalP"/>
    </source>
</evidence>
<dbReference type="OMA" id="WAERTRY"/>
<dbReference type="PANTHER" id="PTHR12714">
    <property type="entry name" value="PROTEIN-S ISOPRENYLCYSTEINE O-METHYLTRANSFERASE"/>
    <property type="match status" value="1"/>
</dbReference>
<evidence type="ECO:0000256" key="1">
    <source>
        <dbReference type="ARBA" id="ARBA00004141"/>
    </source>
</evidence>
<comment type="catalytic activity">
    <reaction evidence="5">
        <text>[protein]-C-terminal S-[(2E,6E)-farnesyl]-L-cysteine + S-adenosyl-L-methionine = [protein]-C-terminal S-[(2E,6E)-farnesyl]-L-cysteine methyl ester + S-adenosyl-L-homocysteine</text>
        <dbReference type="Rhea" id="RHEA:21672"/>
        <dbReference type="Rhea" id="RHEA-COMP:12125"/>
        <dbReference type="Rhea" id="RHEA-COMP:12126"/>
        <dbReference type="ChEBI" id="CHEBI:57856"/>
        <dbReference type="ChEBI" id="CHEBI:59789"/>
        <dbReference type="ChEBI" id="CHEBI:90510"/>
        <dbReference type="ChEBI" id="CHEBI:90511"/>
        <dbReference type="EC" id="2.1.1.100"/>
    </reaction>
</comment>
<keyword evidence="8" id="KW-1185">Reference proteome</keyword>
<dbReference type="GO" id="GO:0032259">
    <property type="term" value="P:methylation"/>
    <property type="evidence" value="ECO:0007669"/>
    <property type="project" value="UniProtKB-KW"/>
</dbReference>
<protein>
    <recommendedName>
        <fullName evidence="5">Protein-S-isoprenylcysteine O-methyltransferase</fullName>
        <ecNumber evidence="5">2.1.1.100</ecNumber>
    </recommendedName>
</protein>
<organism evidence="8">
    <name type="scientific">Serpula lacrymans var. lacrymans (strain S7.3)</name>
    <name type="common">Dry rot fungus</name>
    <dbReference type="NCBI Taxonomy" id="936435"/>
    <lineage>
        <taxon>Eukaryota</taxon>
        <taxon>Fungi</taxon>
        <taxon>Dikarya</taxon>
        <taxon>Basidiomycota</taxon>
        <taxon>Agaricomycotina</taxon>
        <taxon>Agaricomycetes</taxon>
        <taxon>Agaricomycetidae</taxon>
        <taxon>Boletales</taxon>
        <taxon>Coniophorineae</taxon>
        <taxon>Serpulaceae</taxon>
        <taxon>Serpula</taxon>
    </lineage>
</organism>
<reference evidence="8" key="1">
    <citation type="journal article" date="2011" name="Science">
        <title>The plant cell wall-decomposing machinery underlies the functional diversity of forest fungi.</title>
        <authorList>
            <person name="Eastwood D.C."/>
            <person name="Floudas D."/>
            <person name="Binder M."/>
            <person name="Majcherczyk A."/>
            <person name="Schneider P."/>
            <person name="Aerts A."/>
            <person name="Asiegbu F.O."/>
            <person name="Baker S.E."/>
            <person name="Barry K."/>
            <person name="Bendiksby M."/>
            <person name="Blumentritt M."/>
            <person name="Coutinho P.M."/>
            <person name="Cullen D."/>
            <person name="de Vries R.P."/>
            <person name="Gathman A."/>
            <person name="Goodell B."/>
            <person name="Henrissat B."/>
            <person name="Ihrmark K."/>
            <person name="Kauserud H."/>
            <person name="Kohler A."/>
            <person name="LaButti K."/>
            <person name="Lapidus A."/>
            <person name="Lavin J.L."/>
            <person name="Lee Y.-H."/>
            <person name="Lindquist E."/>
            <person name="Lilly W."/>
            <person name="Lucas S."/>
            <person name="Morin E."/>
            <person name="Murat C."/>
            <person name="Oguiza J.A."/>
            <person name="Park J."/>
            <person name="Pisabarro A.G."/>
            <person name="Riley R."/>
            <person name="Rosling A."/>
            <person name="Salamov A."/>
            <person name="Schmidt O."/>
            <person name="Schmutz J."/>
            <person name="Skrede I."/>
            <person name="Stenlid J."/>
            <person name="Wiebenga A."/>
            <person name="Xie X."/>
            <person name="Kuees U."/>
            <person name="Hibbett D.S."/>
            <person name="Hoffmeister D."/>
            <person name="Hoegberg N."/>
            <person name="Martin F."/>
            <person name="Grigoriev I.V."/>
            <person name="Watkinson S.C."/>
        </authorList>
    </citation>
    <scope>NUCLEOTIDE SEQUENCE [LARGE SCALE GENOMIC DNA]</scope>
    <source>
        <strain evidence="8">strain S7.3</strain>
    </source>
</reference>
<dbReference type="GO" id="GO:0005789">
    <property type="term" value="C:endoplasmic reticulum membrane"/>
    <property type="evidence" value="ECO:0007669"/>
    <property type="project" value="UniProtKB-SubCell"/>
</dbReference>
<keyword evidence="6" id="KW-0732">Signal</keyword>
<keyword evidence="5" id="KW-0256">Endoplasmic reticulum</keyword>
<dbReference type="eggNOG" id="ENOG502TASD">
    <property type="taxonomic scope" value="Eukaryota"/>
</dbReference>
<name>F8QGD9_SERL3</name>
<accession>F8QGD9</accession>
<dbReference type="Pfam" id="PF04140">
    <property type="entry name" value="ICMT"/>
    <property type="match status" value="1"/>
</dbReference>